<protein>
    <submittedName>
        <fullName evidence="2">Uncharacterized protein</fullName>
    </submittedName>
</protein>
<dbReference type="RefSeq" id="WP_269312262.1">
    <property type="nucleotide sequence ID" value="NZ_CP114052.1"/>
</dbReference>
<feature type="transmembrane region" description="Helical" evidence="1">
    <location>
        <begin position="12"/>
        <end position="34"/>
    </location>
</feature>
<reference evidence="2" key="1">
    <citation type="submission" date="2022-12" db="EMBL/GenBank/DDBJ databases">
        <title>Peptostreptococcus.</title>
        <authorList>
            <person name="Lee S.H."/>
        </authorList>
    </citation>
    <scope>NUCLEOTIDE SEQUENCE</scope>
    <source>
        <strain evidence="2">CBA3647</strain>
    </source>
</reference>
<dbReference type="EMBL" id="CP114052">
    <property type="protein sequence ID" value="WAW15588.1"/>
    <property type="molecule type" value="Genomic_DNA"/>
</dbReference>
<keyword evidence="1" id="KW-0472">Membrane</keyword>
<evidence type="ECO:0000256" key="1">
    <source>
        <dbReference type="SAM" id="Phobius"/>
    </source>
</evidence>
<sequence length="58" mass="7116">MNINQEIVKYIAYFLIYFLIGWIVEVSYVDIFSLRAFPNLKERKYVKAIWELNKKRDL</sequence>
<dbReference type="Proteomes" id="UP001164187">
    <property type="component" value="Chromosome"/>
</dbReference>
<name>A0ABY7JU41_9FIRM</name>
<gene>
    <name evidence="2" type="ORF">O0R46_03850</name>
</gene>
<keyword evidence="1" id="KW-0812">Transmembrane</keyword>
<accession>A0ABY7JU41</accession>
<proteinExistence type="predicted"/>
<evidence type="ECO:0000313" key="2">
    <source>
        <dbReference type="EMBL" id="WAW15588.1"/>
    </source>
</evidence>
<keyword evidence="1" id="KW-1133">Transmembrane helix</keyword>
<keyword evidence="3" id="KW-1185">Reference proteome</keyword>
<evidence type="ECO:0000313" key="3">
    <source>
        <dbReference type="Proteomes" id="UP001164187"/>
    </source>
</evidence>
<organism evidence="2 3">
    <name type="scientific">Peptostreptococcus equinus</name>
    <dbReference type="NCBI Taxonomy" id="3003601"/>
    <lineage>
        <taxon>Bacteria</taxon>
        <taxon>Bacillati</taxon>
        <taxon>Bacillota</taxon>
        <taxon>Clostridia</taxon>
        <taxon>Peptostreptococcales</taxon>
        <taxon>Peptostreptococcaceae</taxon>
        <taxon>Peptostreptococcus</taxon>
    </lineage>
</organism>